<keyword evidence="5 9" id="KW-0812">Transmembrane</keyword>
<evidence type="ECO:0000256" key="6">
    <source>
        <dbReference type="ARBA" id="ARBA00022989"/>
    </source>
</evidence>
<keyword evidence="10" id="KW-0969">Cilium</keyword>
<dbReference type="PANTHER" id="PTHR34040:SF2">
    <property type="entry name" value="FLAGELLAR BIOSYNTHETIC PROTEIN FLIQ"/>
    <property type="match status" value="1"/>
</dbReference>
<evidence type="ECO:0000256" key="3">
    <source>
        <dbReference type="ARBA" id="ARBA00021718"/>
    </source>
</evidence>
<keyword evidence="6 9" id="KW-1133">Transmembrane helix</keyword>
<reference evidence="10 11" key="1">
    <citation type="submission" date="2019-07" db="EMBL/GenBank/DDBJ databases">
        <title>Genomic Encyclopedia of Archaeal and Bacterial Type Strains, Phase II (KMG-II): from individual species to whole genera.</title>
        <authorList>
            <person name="Goeker M."/>
        </authorList>
    </citation>
    <scope>NUCLEOTIDE SEQUENCE [LARGE SCALE GENOMIC DNA]</scope>
    <source>
        <strain evidence="10 11">ATCC BAA-252</strain>
    </source>
</reference>
<evidence type="ECO:0000256" key="1">
    <source>
        <dbReference type="ARBA" id="ARBA00004651"/>
    </source>
</evidence>
<dbReference type="Pfam" id="PF01313">
    <property type="entry name" value="Bac_export_3"/>
    <property type="match status" value="1"/>
</dbReference>
<keyword evidence="11" id="KW-1185">Reference proteome</keyword>
<dbReference type="GO" id="GO:0044780">
    <property type="term" value="P:bacterial-type flagellum assembly"/>
    <property type="evidence" value="ECO:0007669"/>
    <property type="project" value="InterPro"/>
</dbReference>
<sequence length="88" mass="9458">MTGGEVLDIAREGVWAMIVISAPAMVIGLLVGVVIALFQALTQIQEMTLVFVPKILAIFVTLMISLPFMGQTLSAFMARITEMILSSS</sequence>
<dbReference type="PANTHER" id="PTHR34040">
    <property type="entry name" value="FLAGELLAR BIOSYNTHETIC PROTEIN FLIQ"/>
    <property type="match status" value="1"/>
</dbReference>
<dbReference type="AlphaFoldDB" id="A0A562T9T4"/>
<evidence type="ECO:0000256" key="9">
    <source>
        <dbReference type="RuleBase" id="RU364090"/>
    </source>
</evidence>
<dbReference type="Proteomes" id="UP000320593">
    <property type="component" value="Unassembled WGS sequence"/>
</dbReference>
<keyword evidence="10" id="KW-0966">Cell projection</keyword>
<dbReference type="NCBIfam" id="TIGR01402">
    <property type="entry name" value="fliQ"/>
    <property type="match status" value="1"/>
</dbReference>
<dbReference type="OrthoDB" id="9806440at2"/>
<dbReference type="NCBIfam" id="NF004671">
    <property type="entry name" value="PRK06010.1"/>
    <property type="match status" value="1"/>
</dbReference>
<organism evidence="10 11">
    <name type="scientific">Roseibium hamelinense</name>
    <dbReference type="NCBI Taxonomy" id="150831"/>
    <lineage>
        <taxon>Bacteria</taxon>
        <taxon>Pseudomonadati</taxon>
        <taxon>Pseudomonadota</taxon>
        <taxon>Alphaproteobacteria</taxon>
        <taxon>Hyphomicrobiales</taxon>
        <taxon>Stappiaceae</taxon>
        <taxon>Roseibium</taxon>
    </lineage>
</organism>
<dbReference type="PRINTS" id="PR00952">
    <property type="entry name" value="TYPE3IMQPROT"/>
</dbReference>
<keyword evidence="10" id="KW-0282">Flagellum</keyword>
<evidence type="ECO:0000256" key="8">
    <source>
        <dbReference type="ARBA" id="ARBA00023143"/>
    </source>
</evidence>
<feature type="transmembrane region" description="Helical" evidence="9">
    <location>
        <begin position="14"/>
        <end position="38"/>
    </location>
</feature>
<dbReference type="RefSeq" id="WP_145341538.1">
    <property type="nucleotide sequence ID" value="NZ_SMLY01000085.1"/>
</dbReference>
<dbReference type="InterPro" id="IPR006305">
    <property type="entry name" value="FliQ"/>
</dbReference>
<evidence type="ECO:0000256" key="4">
    <source>
        <dbReference type="ARBA" id="ARBA00022475"/>
    </source>
</evidence>
<protein>
    <recommendedName>
        <fullName evidence="3 9">Flagellar biosynthetic protein FliQ</fullName>
    </recommendedName>
</protein>
<dbReference type="EMBL" id="VLLF01000002">
    <property type="protein sequence ID" value="TWI90399.1"/>
    <property type="molecule type" value="Genomic_DNA"/>
</dbReference>
<keyword evidence="4 9" id="KW-1003">Cell membrane</keyword>
<evidence type="ECO:0000313" key="10">
    <source>
        <dbReference type="EMBL" id="TWI90399.1"/>
    </source>
</evidence>
<evidence type="ECO:0000313" key="11">
    <source>
        <dbReference type="Proteomes" id="UP000320593"/>
    </source>
</evidence>
<evidence type="ECO:0000256" key="7">
    <source>
        <dbReference type="ARBA" id="ARBA00023136"/>
    </source>
</evidence>
<comment type="function">
    <text evidence="9">Role in flagellar biosynthesis.</text>
</comment>
<keyword evidence="7 9" id="KW-0472">Membrane</keyword>
<dbReference type="GO" id="GO:0005886">
    <property type="term" value="C:plasma membrane"/>
    <property type="evidence" value="ECO:0007669"/>
    <property type="project" value="UniProtKB-SubCell"/>
</dbReference>
<proteinExistence type="inferred from homology"/>
<keyword evidence="8 9" id="KW-0975">Bacterial flagellum</keyword>
<comment type="subcellular location">
    <subcellularLocation>
        <location evidence="1 9">Cell membrane</location>
        <topology evidence="1">Multi-pass membrane protein</topology>
    </subcellularLocation>
    <subcellularLocation>
        <location evidence="9">Bacterial flagellum basal body</location>
    </subcellularLocation>
</comment>
<accession>A0A562T9T4</accession>
<gene>
    <name evidence="9" type="primary">fliQ</name>
    <name evidence="10" type="ORF">JM93_01380</name>
</gene>
<dbReference type="InterPro" id="IPR002191">
    <property type="entry name" value="Bac_export_3"/>
</dbReference>
<comment type="caution">
    <text evidence="10">The sequence shown here is derived from an EMBL/GenBank/DDBJ whole genome shotgun (WGS) entry which is preliminary data.</text>
</comment>
<dbReference type="GO" id="GO:0009425">
    <property type="term" value="C:bacterial-type flagellum basal body"/>
    <property type="evidence" value="ECO:0007669"/>
    <property type="project" value="UniProtKB-SubCell"/>
</dbReference>
<comment type="similarity">
    <text evidence="2 9">Belongs to the FliQ/MopD/SpaQ family.</text>
</comment>
<dbReference type="GO" id="GO:0009306">
    <property type="term" value="P:protein secretion"/>
    <property type="evidence" value="ECO:0007669"/>
    <property type="project" value="InterPro"/>
</dbReference>
<dbReference type="PIRSF" id="PIRSF004669">
    <property type="entry name" value="FliQ"/>
    <property type="match status" value="1"/>
</dbReference>
<evidence type="ECO:0000256" key="5">
    <source>
        <dbReference type="ARBA" id="ARBA00022692"/>
    </source>
</evidence>
<evidence type="ECO:0000256" key="2">
    <source>
        <dbReference type="ARBA" id="ARBA00006156"/>
    </source>
</evidence>
<name>A0A562T9T4_9HYPH</name>
<feature type="transmembrane region" description="Helical" evidence="9">
    <location>
        <begin position="50"/>
        <end position="69"/>
    </location>
</feature>